<reference evidence="13 14" key="1">
    <citation type="submission" date="2023-02" db="EMBL/GenBank/DDBJ databases">
        <title>Mannheimia cairiniae sp. nov., a novel species of Mannheimia obtained from moscovy ducks (Cairina moschata) and reclassification of Mannheimia ovis as heterotypic synonym of Mannheimia pernigra.</title>
        <authorList>
            <person name="Christensen H."/>
        </authorList>
    </citation>
    <scope>NUCLEOTIDE SEQUENCE [LARGE SCALE GENOMIC DNA]</scope>
    <source>
        <strain evidence="13 14">AT1</strain>
    </source>
</reference>
<comment type="subcellular location">
    <subcellularLocation>
        <location evidence="1 10">Cell inner membrane</location>
        <topology evidence="1 10">Single-pass membrane protein</topology>
        <orientation evidence="1 10">Periplasmic side</orientation>
    </subcellularLocation>
</comment>
<evidence type="ECO:0000256" key="11">
    <source>
        <dbReference type="SAM" id="MobiDB-lite"/>
    </source>
</evidence>
<dbReference type="InterPro" id="IPR006260">
    <property type="entry name" value="TonB/TolA_C"/>
</dbReference>
<evidence type="ECO:0000256" key="1">
    <source>
        <dbReference type="ARBA" id="ARBA00004383"/>
    </source>
</evidence>
<evidence type="ECO:0000313" key="14">
    <source>
        <dbReference type="Proteomes" id="UP001221909"/>
    </source>
</evidence>
<dbReference type="NCBIfam" id="TIGR01352">
    <property type="entry name" value="tonB_Cterm"/>
    <property type="match status" value="1"/>
</dbReference>
<dbReference type="InterPro" id="IPR037682">
    <property type="entry name" value="TonB_C"/>
</dbReference>
<dbReference type="InterPro" id="IPR003538">
    <property type="entry name" value="TonB"/>
</dbReference>
<keyword evidence="5 10" id="KW-0997">Cell inner membrane</keyword>
<feature type="compositionally biased region" description="Basic residues" evidence="11">
    <location>
        <begin position="108"/>
        <end position="124"/>
    </location>
</feature>
<feature type="compositionally biased region" description="Basic and acidic residues" evidence="11">
    <location>
        <begin position="125"/>
        <end position="151"/>
    </location>
</feature>
<dbReference type="SUPFAM" id="SSF74653">
    <property type="entry name" value="TolA/TonB C-terminal domain"/>
    <property type="match status" value="1"/>
</dbReference>
<dbReference type="RefSeq" id="WP_273748261.1">
    <property type="nucleotide sequence ID" value="NZ_JAQSJE010000001.1"/>
</dbReference>
<proteinExistence type="inferred from homology"/>
<protein>
    <recommendedName>
        <fullName evidence="10">Protein TonB</fullName>
    </recommendedName>
</protein>
<evidence type="ECO:0000256" key="3">
    <source>
        <dbReference type="ARBA" id="ARBA00022448"/>
    </source>
</evidence>
<name>A0ABT5MM42_9PAST</name>
<keyword evidence="7 10" id="KW-0653">Protein transport</keyword>
<dbReference type="InterPro" id="IPR051045">
    <property type="entry name" value="TonB-dependent_transducer"/>
</dbReference>
<comment type="function">
    <text evidence="10">Interacts with outer membrane receptor proteins that carry out high-affinity binding and energy dependent uptake into the periplasmic space of specific substrates. It could act to transduce energy from the cytoplasmic membrane to specific energy-requiring processes in the outer membrane, resulting in the release into the periplasm of ligands bound by these outer membrane proteins.</text>
</comment>
<comment type="caution">
    <text evidence="13">The sequence shown here is derived from an EMBL/GenBank/DDBJ whole genome shotgun (WGS) entry which is preliminary data.</text>
</comment>
<feature type="domain" description="TonB C-terminal" evidence="12">
    <location>
        <begin position="207"/>
        <end position="294"/>
    </location>
</feature>
<keyword evidence="9" id="KW-0472">Membrane</keyword>
<evidence type="ECO:0000259" key="12">
    <source>
        <dbReference type="PROSITE" id="PS52015"/>
    </source>
</evidence>
<dbReference type="PANTHER" id="PTHR33446">
    <property type="entry name" value="PROTEIN TONB-RELATED"/>
    <property type="match status" value="1"/>
</dbReference>
<dbReference type="PROSITE" id="PS52015">
    <property type="entry name" value="TONB_CTD"/>
    <property type="match status" value="1"/>
</dbReference>
<keyword evidence="4 10" id="KW-1003">Cell membrane</keyword>
<keyword evidence="10" id="KW-0735">Signal-anchor</keyword>
<dbReference type="Pfam" id="PF03544">
    <property type="entry name" value="TonB_C"/>
    <property type="match status" value="1"/>
</dbReference>
<evidence type="ECO:0000256" key="7">
    <source>
        <dbReference type="ARBA" id="ARBA00022927"/>
    </source>
</evidence>
<comment type="similarity">
    <text evidence="2 10">Belongs to the TonB family.</text>
</comment>
<feature type="region of interest" description="Disordered" evidence="11">
    <location>
        <begin position="60"/>
        <end position="152"/>
    </location>
</feature>
<dbReference type="EMBL" id="JAQSJE010000001">
    <property type="protein sequence ID" value="MDD0823263.1"/>
    <property type="molecule type" value="Genomic_DNA"/>
</dbReference>
<dbReference type="Gene3D" id="3.30.1150.10">
    <property type="match status" value="1"/>
</dbReference>
<evidence type="ECO:0000313" key="13">
    <source>
        <dbReference type="EMBL" id="MDD0823263.1"/>
    </source>
</evidence>
<keyword evidence="14" id="KW-1185">Reference proteome</keyword>
<evidence type="ECO:0000256" key="10">
    <source>
        <dbReference type="RuleBase" id="RU362123"/>
    </source>
</evidence>
<evidence type="ECO:0000256" key="4">
    <source>
        <dbReference type="ARBA" id="ARBA00022475"/>
    </source>
</evidence>
<dbReference type="Proteomes" id="UP001221909">
    <property type="component" value="Unassembled WGS sequence"/>
</dbReference>
<gene>
    <name evidence="13" type="ORF">PTQ27_02070</name>
</gene>
<feature type="compositionally biased region" description="Basic and acidic residues" evidence="11">
    <location>
        <begin position="65"/>
        <end position="77"/>
    </location>
</feature>
<keyword evidence="3 10" id="KW-0813">Transport</keyword>
<dbReference type="PRINTS" id="PR01374">
    <property type="entry name" value="TONBPROTEIN"/>
</dbReference>
<evidence type="ECO:0000256" key="6">
    <source>
        <dbReference type="ARBA" id="ARBA00022692"/>
    </source>
</evidence>
<keyword evidence="8" id="KW-1133">Transmembrane helix</keyword>
<dbReference type="PANTHER" id="PTHR33446:SF2">
    <property type="entry name" value="PROTEIN TONB"/>
    <property type="match status" value="1"/>
</dbReference>
<evidence type="ECO:0000256" key="8">
    <source>
        <dbReference type="ARBA" id="ARBA00022989"/>
    </source>
</evidence>
<keyword evidence="6" id="KW-0812">Transmembrane</keyword>
<evidence type="ECO:0000256" key="2">
    <source>
        <dbReference type="ARBA" id="ARBA00006555"/>
    </source>
</evidence>
<evidence type="ECO:0000256" key="9">
    <source>
        <dbReference type="ARBA" id="ARBA00023136"/>
    </source>
</evidence>
<evidence type="ECO:0000256" key="5">
    <source>
        <dbReference type="ARBA" id="ARBA00022519"/>
    </source>
</evidence>
<feature type="compositionally biased region" description="Pro residues" evidence="11">
    <location>
        <begin position="80"/>
        <end position="92"/>
    </location>
</feature>
<sequence>MKKSHSRIGLIVSLAIHGTLIGGGFAWLDNHKVEQATESNALSMELAAALLEQPQVAVAPDPVAEEIKEVEEAKPEPEPEATPEPMPEPDAIPDPALQPKQEKPKEERRKKRHQERKEHRKERRERKERDKEQPKRRPENKPIKALERGPEAKQGIVAKAMPGAVQGDKVVAGVVGGQKNGSLNSTSTSGSINGVSGGNASELAAYKATLQRALQRRANNSYPQREKMMRKTGTVTIKFTVLPSGAISNVSVVNSSGNSNLDAAAVRSAQGVKVAPPPAGFPSQVTVPVKFSIS</sequence>
<accession>A0ABT5MM42</accession>
<organism evidence="13 14">
    <name type="scientific">Mannheimia cairinae</name>
    <dbReference type="NCBI Taxonomy" id="3025936"/>
    <lineage>
        <taxon>Bacteria</taxon>
        <taxon>Pseudomonadati</taxon>
        <taxon>Pseudomonadota</taxon>
        <taxon>Gammaproteobacteria</taxon>
        <taxon>Pasteurellales</taxon>
        <taxon>Pasteurellaceae</taxon>
        <taxon>Mannheimia</taxon>
    </lineage>
</organism>